<keyword evidence="5 7" id="KW-1133">Transmembrane helix</keyword>
<feature type="transmembrane region" description="Helical" evidence="7">
    <location>
        <begin position="381"/>
        <end position="402"/>
    </location>
</feature>
<feature type="transmembrane region" description="Helical" evidence="7">
    <location>
        <begin position="325"/>
        <end position="346"/>
    </location>
</feature>
<evidence type="ECO:0000256" key="6">
    <source>
        <dbReference type="ARBA" id="ARBA00023136"/>
    </source>
</evidence>
<feature type="transmembrane region" description="Helical" evidence="7">
    <location>
        <begin position="355"/>
        <end position="375"/>
    </location>
</feature>
<dbReference type="OrthoDB" id="9770347at2"/>
<feature type="transmembrane region" description="Helical" evidence="7">
    <location>
        <begin position="174"/>
        <end position="192"/>
    </location>
</feature>
<protein>
    <submittedName>
        <fullName evidence="8">PST family polysaccharide transporter</fullName>
    </submittedName>
</protein>
<proteinExistence type="inferred from homology"/>
<evidence type="ECO:0000256" key="2">
    <source>
        <dbReference type="ARBA" id="ARBA00007430"/>
    </source>
</evidence>
<feature type="transmembrane region" description="Helical" evidence="7">
    <location>
        <begin position="414"/>
        <end position="439"/>
    </location>
</feature>
<gene>
    <name evidence="8" type="ORF">EDC17_104911</name>
</gene>
<reference evidence="8 9" key="1">
    <citation type="submission" date="2019-03" db="EMBL/GenBank/DDBJ databases">
        <title>Genomic Encyclopedia of Type Strains, Phase IV (KMG-IV): sequencing the most valuable type-strain genomes for metagenomic binning, comparative biology and taxonomic classification.</title>
        <authorList>
            <person name="Goeker M."/>
        </authorList>
    </citation>
    <scope>NUCLEOTIDE SEQUENCE [LARGE SCALE GENOMIC DNA]</scope>
    <source>
        <strain evidence="8 9">DSM 22362</strain>
    </source>
</reference>
<dbReference type="AlphaFoldDB" id="A0A4V2VTP2"/>
<dbReference type="Proteomes" id="UP000295197">
    <property type="component" value="Unassembled WGS sequence"/>
</dbReference>
<dbReference type="Pfam" id="PF13440">
    <property type="entry name" value="Polysacc_synt_3"/>
    <property type="match status" value="1"/>
</dbReference>
<evidence type="ECO:0000256" key="4">
    <source>
        <dbReference type="ARBA" id="ARBA00022692"/>
    </source>
</evidence>
<evidence type="ECO:0000256" key="7">
    <source>
        <dbReference type="SAM" id="Phobius"/>
    </source>
</evidence>
<comment type="subcellular location">
    <subcellularLocation>
        <location evidence="1">Cell membrane</location>
        <topology evidence="1">Multi-pass membrane protein</topology>
    </subcellularLocation>
</comment>
<evidence type="ECO:0000313" key="8">
    <source>
        <dbReference type="EMBL" id="TCV08025.1"/>
    </source>
</evidence>
<dbReference type="GO" id="GO:0005886">
    <property type="term" value="C:plasma membrane"/>
    <property type="evidence" value="ECO:0007669"/>
    <property type="project" value="UniProtKB-SubCell"/>
</dbReference>
<comment type="caution">
    <text evidence="8">The sequence shown here is derived from an EMBL/GenBank/DDBJ whole genome shotgun (WGS) entry which is preliminary data.</text>
</comment>
<dbReference type="PANTHER" id="PTHR30250:SF10">
    <property type="entry name" value="LIPOPOLYSACCHARIDE BIOSYNTHESIS PROTEIN WZXC"/>
    <property type="match status" value="1"/>
</dbReference>
<evidence type="ECO:0000313" key="9">
    <source>
        <dbReference type="Proteomes" id="UP000295197"/>
    </source>
</evidence>
<keyword evidence="6 7" id="KW-0472">Membrane</keyword>
<keyword evidence="4 7" id="KW-0812">Transmembrane</keyword>
<evidence type="ECO:0000256" key="5">
    <source>
        <dbReference type="ARBA" id="ARBA00022989"/>
    </source>
</evidence>
<keyword evidence="9" id="KW-1185">Reference proteome</keyword>
<evidence type="ECO:0000256" key="3">
    <source>
        <dbReference type="ARBA" id="ARBA00022475"/>
    </source>
</evidence>
<dbReference type="CDD" id="cd13127">
    <property type="entry name" value="MATE_tuaB_like"/>
    <property type="match status" value="1"/>
</dbReference>
<feature type="transmembrane region" description="Helical" evidence="7">
    <location>
        <begin position="44"/>
        <end position="68"/>
    </location>
</feature>
<keyword evidence="3" id="KW-1003">Cell membrane</keyword>
<feature type="transmembrane region" description="Helical" evidence="7">
    <location>
        <begin position="149"/>
        <end position="168"/>
    </location>
</feature>
<dbReference type="PANTHER" id="PTHR30250">
    <property type="entry name" value="PST FAMILY PREDICTED COLANIC ACID TRANSPORTER"/>
    <property type="match status" value="1"/>
</dbReference>
<comment type="similarity">
    <text evidence="2">Belongs to the polysaccharide synthase family.</text>
</comment>
<feature type="transmembrane region" description="Helical" evidence="7">
    <location>
        <begin position="445"/>
        <end position="468"/>
    </location>
</feature>
<name>A0A4V2VTP2_9SPHI</name>
<feature type="transmembrane region" description="Helical" evidence="7">
    <location>
        <begin position="80"/>
        <end position="103"/>
    </location>
</feature>
<evidence type="ECO:0000256" key="1">
    <source>
        <dbReference type="ARBA" id="ARBA00004651"/>
    </source>
</evidence>
<dbReference type="EMBL" id="SMBZ01000049">
    <property type="protein sequence ID" value="TCV08025.1"/>
    <property type="molecule type" value="Genomic_DNA"/>
</dbReference>
<feature type="transmembrane region" description="Helical" evidence="7">
    <location>
        <begin position="288"/>
        <end position="305"/>
    </location>
</feature>
<feature type="transmembrane region" description="Helical" evidence="7">
    <location>
        <begin position="12"/>
        <end position="38"/>
    </location>
</feature>
<accession>A0A4V2VTP2</accession>
<organism evidence="8 9">
    <name type="scientific">Sphingobacterium alimentarium</name>
    <dbReference type="NCBI Taxonomy" id="797292"/>
    <lineage>
        <taxon>Bacteria</taxon>
        <taxon>Pseudomonadati</taxon>
        <taxon>Bacteroidota</taxon>
        <taxon>Sphingobacteriia</taxon>
        <taxon>Sphingobacteriales</taxon>
        <taxon>Sphingobacteriaceae</taxon>
        <taxon>Sphingobacterium</taxon>
    </lineage>
</organism>
<dbReference type="InterPro" id="IPR050833">
    <property type="entry name" value="Poly_Biosynth_Transport"/>
</dbReference>
<sequence length="478" mass="54435">MKSMRQEIFSGVFFTAIAKYSNLVVSLAVSAILARLLLPEQFGVVAIAMVTITFLNLIADIGLFPAVVQYRELEKRELDVLFSISCYIGLALSLVLFFGSYYISAYYEQPLLDGVIRILSFSLFFSAISVVPNALFYRERMFKFIALRSFGIQVLGGLLSVTAAFYGAGVYALLINPVLSSILIFGLSYAYFPRRFKFRFRVETLSHVFKYSTFQFLFNIINYFSRNADTILIGRYLGMNWLGYYDKAYQLMSLPLQNITQVITPVIHPILSIHKQDRKQLRDANEKLVRLLALIGFPLTVFLYFSASDLIFFLFGNTWSPAIPVFRILSLTVGIQLVLSSSGSIFQASGDTRRLFVCGLTSAILNVSGILFAIFYYQSLVAVAVCLTVTFSINFFVTYWIMYALIFHDLLWRFFALLVKPVLFSVFFAGLFYAVSIYLLPDGVFHRLIINSVLFAFGLGLFVWYGGYREYIDIFRKK</sequence>
<feature type="transmembrane region" description="Helical" evidence="7">
    <location>
        <begin position="115"/>
        <end position="137"/>
    </location>
</feature>